<dbReference type="PANTHER" id="PTHR33784:SF49">
    <property type="entry name" value="F-BOX PROTEIN"/>
    <property type="match status" value="1"/>
</dbReference>
<protein>
    <recommendedName>
        <fullName evidence="1">At2g35280-like TPR domain-containing protein</fullName>
    </recommendedName>
</protein>
<sequence length="196" mass="22473">MSNTRSRQSLDDLPLELLSQIFVVLGSKLRKPSSKKMYEARGDPQVYRTACIDMFKGMGPKNLKVDLFIRTCALQNNIEAMFIQAILCDECFYYDNFNLGMTFLRQLEDEDYLEAIYLLGMIYISIGPHQCDEGLQLLDAYSGWVVLDDGEYTGVVDSDKELLLAVDVLMLFIDLQRITSHSNVKTHTILLNVHWQ</sequence>
<accession>A0A9R1WSA3</accession>
<comment type="caution">
    <text evidence="2">The sequence shown here is derived from an EMBL/GenBank/DDBJ whole genome shotgun (WGS) entry which is preliminary data.</text>
</comment>
<dbReference type="EMBL" id="NBSK02000001">
    <property type="protein sequence ID" value="KAJ0227877.1"/>
    <property type="molecule type" value="Genomic_DNA"/>
</dbReference>
<dbReference type="Proteomes" id="UP000235145">
    <property type="component" value="Unassembled WGS sequence"/>
</dbReference>
<dbReference type="PANTHER" id="PTHR33784">
    <property type="entry name" value="OS05G0482100 PROTEIN"/>
    <property type="match status" value="1"/>
</dbReference>
<organism evidence="2 3">
    <name type="scientific">Lactuca sativa</name>
    <name type="common">Garden lettuce</name>
    <dbReference type="NCBI Taxonomy" id="4236"/>
    <lineage>
        <taxon>Eukaryota</taxon>
        <taxon>Viridiplantae</taxon>
        <taxon>Streptophyta</taxon>
        <taxon>Embryophyta</taxon>
        <taxon>Tracheophyta</taxon>
        <taxon>Spermatophyta</taxon>
        <taxon>Magnoliopsida</taxon>
        <taxon>eudicotyledons</taxon>
        <taxon>Gunneridae</taxon>
        <taxon>Pentapetalae</taxon>
        <taxon>asterids</taxon>
        <taxon>campanulids</taxon>
        <taxon>Asterales</taxon>
        <taxon>Asteraceae</taxon>
        <taxon>Cichorioideae</taxon>
        <taxon>Cichorieae</taxon>
        <taxon>Lactucinae</taxon>
        <taxon>Lactuca</taxon>
    </lineage>
</organism>
<evidence type="ECO:0000313" key="3">
    <source>
        <dbReference type="Proteomes" id="UP000235145"/>
    </source>
</evidence>
<evidence type="ECO:0000313" key="2">
    <source>
        <dbReference type="EMBL" id="KAJ0227877.1"/>
    </source>
</evidence>
<proteinExistence type="predicted"/>
<evidence type="ECO:0000259" key="1">
    <source>
        <dbReference type="Pfam" id="PF23310"/>
    </source>
</evidence>
<dbReference type="Pfam" id="PF23310">
    <property type="entry name" value="TPR_27"/>
    <property type="match status" value="1"/>
</dbReference>
<gene>
    <name evidence="2" type="ORF">LSAT_V11C100035500</name>
</gene>
<dbReference type="InterPro" id="IPR040338">
    <property type="entry name" value="At1g67623-like"/>
</dbReference>
<dbReference type="AlphaFoldDB" id="A0A9R1WSA3"/>
<dbReference type="InterPro" id="IPR057136">
    <property type="entry name" value="At2g35280_TPR_dom"/>
</dbReference>
<reference evidence="2 3" key="1">
    <citation type="journal article" date="2017" name="Nat. Commun.">
        <title>Genome assembly with in vitro proximity ligation data and whole-genome triplication in lettuce.</title>
        <authorList>
            <person name="Reyes-Chin-Wo S."/>
            <person name="Wang Z."/>
            <person name="Yang X."/>
            <person name="Kozik A."/>
            <person name="Arikit S."/>
            <person name="Song C."/>
            <person name="Xia L."/>
            <person name="Froenicke L."/>
            <person name="Lavelle D.O."/>
            <person name="Truco M.J."/>
            <person name="Xia R."/>
            <person name="Zhu S."/>
            <person name="Xu C."/>
            <person name="Xu H."/>
            <person name="Xu X."/>
            <person name="Cox K."/>
            <person name="Korf I."/>
            <person name="Meyers B.C."/>
            <person name="Michelmore R.W."/>
        </authorList>
    </citation>
    <scope>NUCLEOTIDE SEQUENCE [LARGE SCALE GENOMIC DNA]</scope>
    <source>
        <strain evidence="3">cv. Salinas</strain>
        <tissue evidence="2">Seedlings</tissue>
    </source>
</reference>
<keyword evidence="3" id="KW-1185">Reference proteome</keyword>
<name>A0A9R1WSA3_LACSA</name>
<feature type="domain" description="At2g35280-like TPR" evidence="1">
    <location>
        <begin position="62"/>
        <end position="139"/>
    </location>
</feature>